<keyword evidence="3" id="KW-1185">Reference proteome</keyword>
<keyword evidence="1" id="KW-0812">Transmembrane</keyword>
<dbReference type="Proteomes" id="UP001374535">
    <property type="component" value="Chromosome 9"/>
</dbReference>
<keyword evidence="1" id="KW-1133">Transmembrane helix</keyword>
<keyword evidence="1" id="KW-0472">Membrane</keyword>
<evidence type="ECO:0000313" key="2">
    <source>
        <dbReference type="EMBL" id="WVY97368.1"/>
    </source>
</evidence>
<dbReference type="EMBL" id="CP144692">
    <property type="protein sequence ID" value="WVY97368.1"/>
    <property type="molecule type" value="Genomic_DNA"/>
</dbReference>
<feature type="transmembrane region" description="Helical" evidence="1">
    <location>
        <begin position="69"/>
        <end position="91"/>
    </location>
</feature>
<evidence type="ECO:0000256" key="1">
    <source>
        <dbReference type="SAM" id="Phobius"/>
    </source>
</evidence>
<name>A0AAQ3RJ88_VIGMU</name>
<feature type="transmembrane region" description="Helical" evidence="1">
    <location>
        <begin position="97"/>
        <end position="116"/>
    </location>
</feature>
<accession>A0AAQ3RJ88</accession>
<gene>
    <name evidence="2" type="ORF">V8G54_029519</name>
</gene>
<sequence>MLYVSMLMGFIEHRDKLYLCLCDHILNVSLLSFDSSSLKSQLHLFVCQYSSYFLLHHCIHQKAYASCTFIFLHFLFIFPINLVFSILPYNLQCSWKLTYRLTVLLLVYLCYLTYSIQVMQFE</sequence>
<evidence type="ECO:0000313" key="3">
    <source>
        <dbReference type="Proteomes" id="UP001374535"/>
    </source>
</evidence>
<protein>
    <submittedName>
        <fullName evidence="2">Uncharacterized protein</fullName>
    </submittedName>
</protein>
<organism evidence="2 3">
    <name type="scientific">Vigna mungo</name>
    <name type="common">Black gram</name>
    <name type="synonym">Phaseolus mungo</name>
    <dbReference type="NCBI Taxonomy" id="3915"/>
    <lineage>
        <taxon>Eukaryota</taxon>
        <taxon>Viridiplantae</taxon>
        <taxon>Streptophyta</taxon>
        <taxon>Embryophyta</taxon>
        <taxon>Tracheophyta</taxon>
        <taxon>Spermatophyta</taxon>
        <taxon>Magnoliopsida</taxon>
        <taxon>eudicotyledons</taxon>
        <taxon>Gunneridae</taxon>
        <taxon>Pentapetalae</taxon>
        <taxon>rosids</taxon>
        <taxon>fabids</taxon>
        <taxon>Fabales</taxon>
        <taxon>Fabaceae</taxon>
        <taxon>Papilionoideae</taxon>
        <taxon>50 kb inversion clade</taxon>
        <taxon>NPAAA clade</taxon>
        <taxon>indigoferoid/millettioid clade</taxon>
        <taxon>Phaseoleae</taxon>
        <taxon>Vigna</taxon>
    </lineage>
</organism>
<proteinExistence type="predicted"/>
<dbReference type="AlphaFoldDB" id="A0AAQ3RJ88"/>
<reference evidence="2 3" key="1">
    <citation type="journal article" date="2023" name="Life. Sci Alliance">
        <title>Evolutionary insights into 3D genome organization and epigenetic landscape of Vigna mungo.</title>
        <authorList>
            <person name="Junaid A."/>
            <person name="Singh B."/>
            <person name="Bhatia S."/>
        </authorList>
    </citation>
    <scope>NUCLEOTIDE SEQUENCE [LARGE SCALE GENOMIC DNA]</scope>
    <source>
        <strain evidence="2">Urdbean</strain>
    </source>
</reference>